<evidence type="ECO:0000256" key="1">
    <source>
        <dbReference type="SAM" id="Phobius"/>
    </source>
</evidence>
<reference evidence="2" key="1">
    <citation type="submission" date="2020-04" db="EMBL/GenBank/DDBJ databases">
        <authorList>
            <person name="Chiriac C."/>
            <person name="Salcher M."/>
            <person name="Ghai R."/>
            <person name="Kavagutti S V."/>
        </authorList>
    </citation>
    <scope>NUCLEOTIDE SEQUENCE</scope>
</reference>
<proteinExistence type="predicted"/>
<name>A0A6J5MXE4_9CAUD</name>
<sequence length="62" mass="6909">MPIWAVICLVGIALNWILLIRELRVLPEGLMGASIAIGLSFIPFLFPLAAFAEYLFEFDSEP</sequence>
<protein>
    <submittedName>
        <fullName evidence="2">Uncharacterized protein</fullName>
    </submittedName>
</protein>
<accession>A0A6J5MXE4</accession>
<feature type="transmembrane region" description="Helical" evidence="1">
    <location>
        <begin position="35"/>
        <end position="56"/>
    </location>
</feature>
<keyword evidence="1" id="KW-0812">Transmembrane</keyword>
<organism evidence="2">
    <name type="scientific">uncultured Caudovirales phage</name>
    <dbReference type="NCBI Taxonomy" id="2100421"/>
    <lineage>
        <taxon>Viruses</taxon>
        <taxon>Duplodnaviria</taxon>
        <taxon>Heunggongvirae</taxon>
        <taxon>Uroviricota</taxon>
        <taxon>Caudoviricetes</taxon>
        <taxon>Peduoviridae</taxon>
        <taxon>Maltschvirus</taxon>
        <taxon>Maltschvirus maltsch</taxon>
    </lineage>
</organism>
<keyword evidence="1" id="KW-1133">Transmembrane helix</keyword>
<dbReference type="EMBL" id="LR796527">
    <property type="protein sequence ID" value="CAB4149726.1"/>
    <property type="molecule type" value="Genomic_DNA"/>
</dbReference>
<evidence type="ECO:0000313" key="2">
    <source>
        <dbReference type="EMBL" id="CAB4149726.1"/>
    </source>
</evidence>
<gene>
    <name evidence="2" type="ORF">UFOVP558_23</name>
</gene>
<keyword evidence="1" id="KW-0472">Membrane</keyword>